<dbReference type="InterPro" id="IPR041657">
    <property type="entry name" value="HTH_17"/>
</dbReference>
<proteinExistence type="predicted"/>
<dbReference type="Proteomes" id="UP001523262">
    <property type="component" value="Unassembled WGS sequence"/>
</dbReference>
<dbReference type="Gene3D" id="1.10.1660.10">
    <property type="match status" value="1"/>
</dbReference>
<reference evidence="2 3" key="1">
    <citation type="submission" date="2022-06" db="EMBL/GenBank/DDBJ databases">
        <authorList>
            <person name="Jeon C.O."/>
        </authorList>
    </citation>
    <scope>NUCLEOTIDE SEQUENCE [LARGE SCALE GENOMIC DNA]</scope>
    <source>
        <strain evidence="2 3">KCTC 13943</strain>
    </source>
</reference>
<dbReference type="SUPFAM" id="SSF46955">
    <property type="entry name" value="Putative DNA-binding domain"/>
    <property type="match status" value="1"/>
</dbReference>
<evidence type="ECO:0000259" key="1">
    <source>
        <dbReference type="Pfam" id="PF12728"/>
    </source>
</evidence>
<dbReference type="EMBL" id="JAMQCR010000002">
    <property type="protein sequence ID" value="MCM2534761.1"/>
    <property type="molecule type" value="Genomic_DNA"/>
</dbReference>
<accession>A0ABT0WEL7</accession>
<evidence type="ECO:0000313" key="3">
    <source>
        <dbReference type="Proteomes" id="UP001523262"/>
    </source>
</evidence>
<protein>
    <submittedName>
        <fullName evidence="2">Helix-turn-helix domain-containing protein</fullName>
    </submittedName>
</protein>
<dbReference type="Pfam" id="PF12728">
    <property type="entry name" value="HTH_17"/>
    <property type="match status" value="1"/>
</dbReference>
<dbReference type="InterPro" id="IPR009061">
    <property type="entry name" value="DNA-bd_dom_put_sf"/>
</dbReference>
<feature type="domain" description="Helix-turn-helix" evidence="1">
    <location>
        <begin position="9"/>
        <end position="57"/>
    </location>
</feature>
<comment type="caution">
    <text evidence="2">The sequence shown here is derived from an EMBL/GenBank/DDBJ whole genome shotgun (WGS) entry which is preliminary data.</text>
</comment>
<sequence>MMETIDLGLTTKEVAETLGVTEQTIYNYVKEGRITPWNKETWKMDGTYLFHAEEVERIEGEQKKPGFTTKEIVAYLEGFNIKVSPSTVISKMKSRELPAVMKPYRNIDTFFVKKEDLDANLHLFNRVKGREKFYNKKTGYFLFQPFENKETGEFARIMKWDGTGNGKALTNQERELLIKDLKQQGFEPVIEWDGEITNNKKGSVMLKLIKPKQVKSLTFDLIDQFYRIAGPTNLKLDVLDGDIKIEMKPILLPFYKTEHRDEIDLLKSSLVEGKMILRPNGVVLDSDLVSFVAYGSTLLKEQVKEYAEIEGLTQEEFIIQSLKEAIQRRKHKMY</sequence>
<keyword evidence="3" id="KW-1185">Reference proteome</keyword>
<gene>
    <name evidence="2" type="ORF">NDK43_23505</name>
</gene>
<organism evidence="2 3">
    <name type="scientific">Neobacillus pocheonensis</name>
    <dbReference type="NCBI Taxonomy" id="363869"/>
    <lineage>
        <taxon>Bacteria</taxon>
        <taxon>Bacillati</taxon>
        <taxon>Bacillota</taxon>
        <taxon>Bacilli</taxon>
        <taxon>Bacillales</taxon>
        <taxon>Bacillaceae</taxon>
        <taxon>Neobacillus</taxon>
    </lineage>
</organism>
<evidence type="ECO:0000313" key="2">
    <source>
        <dbReference type="EMBL" id="MCM2534761.1"/>
    </source>
</evidence>
<name>A0ABT0WEL7_9BACI</name>